<gene>
    <name evidence="1" type="ORF">MRATA1EN22A_LOCUS21549</name>
</gene>
<accession>A0AC59ZQZ7</accession>
<name>A0AC59ZQZ7_RANTA</name>
<reference evidence="1" key="2">
    <citation type="submission" date="2025-03" db="EMBL/GenBank/DDBJ databases">
        <authorList>
            <consortium name="ELIXIR-Norway"/>
            <consortium name="Elixir Norway"/>
        </authorList>
    </citation>
    <scope>NUCLEOTIDE SEQUENCE</scope>
</reference>
<sequence>MSTSSQGRDTCHSVCLCPSLCRFLARNMPAGPVVEGLLLTHFSPFPQGHSTCCSPCPHPSPCGPPPSPFDALHPFPSLCPNPTPSLLLKSGFWRREKKNLTPLKSFIYENKLILSK</sequence>
<evidence type="ECO:0000313" key="2">
    <source>
        <dbReference type="Proteomes" id="UP001162501"/>
    </source>
</evidence>
<proteinExistence type="predicted"/>
<evidence type="ECO:0000313" key="1">
    <source>
        <dbReference type="EMBL" id="CAN0489819.1"/>
    </source>
</evidence>
<reference evidence="1" key="1">
    <citation type="submission" date="2023-05" db="EMBL/GenBank/DDBJ databases">
        <authorList>
            <consortium name="ELIXIR-Norway"/>
        </authorList>
    </citation>
    <scope>NUCLEOTIDE SEQUENCE</scope>
</reference>
<organism evidence="1 2">
    <name type="scientific">Rangifer tarandus platyrhynchus</name>
    <name type="common">Svalbard reindeer</name>
    <dbReference type="NCBI Taxonomy" id="3082113"/>
    <lineage>
        <taxon>Eukaryota</taxon>
        <taxon>Metazoa</taxon>
        <taxon>Chordata</taxon>
        <taxon>Craniata</taxon>
        <taxon>Vertebrata</taxon>
        <taxon>Euteleostomi</taxon>
        <taxon>Mammalia</taxon>
        <taxon>Eutheria</taxon>
        <taxon>Laurasiatheria</taxon>
        <taxon>Artiodactyla</taxon>
        <taxon>Ruminantia</taxon>
        <taxon>Pecora</taxon>
        <taxon>Cervidae</taxon>
        <taxon>Odocoileinae</taxon>
        <taxon>Rangifer</taxon>
    </lineage>
</organism>
<dbReference type="Proteomes" id="UP001162501">
    <property type="component" value="Chromosome 33"/>
</dbReference>
<protein>
    <submittedName>
        <fullName evidence="1">Uncharacterized protein</fullName>
    </submittedName>
</protein>
<dbReference type="EMBL" id="OX596117">
    <property type="protein sequence ID" value="CAN0489819.1"/>
    <property type="molecule type" value="Genomic_DNA"/>
</dbReference>